<comment type="caution">
    <text evidence="11">The sequence shown here is derived from an EMBL/GenBank/DDBJ whole genome shotgun (WGS) entry which is preliminary data.</text>
</comment>
<dbReference type="Proteomes" id="UP001566132">
    <property type="component" value="Unassembled WGS sequence"/>
</dbReference>
<evidence type="ECO:0000256" key="3">
    <source>
        <dbReference type="ARBA" id="ARBA00022606"/>
    </source>
</evidence>
<dbReference type="PANTHER" id="PTHR21137:SF3">
    <property type="entry name" value="ODORANT RECEPTOR 30A-RELATED"/>
    <property type="match status" value="1"/>
</dbReference>
<feature type="transmembrane region" description="Helical" evidence="10">
    <location>
        <begin position="127"/>
        <end position="152"/>
    </location>
</feature>
<keyword evidence="6 10" id="KW-1133">Transmembrane helix</keyword>
<evidence type="ECO:0000256" key="1">
    <source>
        <dbReference type="ARBA" id="ARBA00004651"/>
    </source>
</evidence>
<evidence type="ECO:0000256" key="10">
    <source>
        <dbReference type="RuleBase" id="RU351113"/>
    </source>
</evidence>
<evidence type="ECO:0000256" key="2">
    <source>
        <dbReference type="ARBA" id="ARBA00022475"/>
    </source>
</evidence>
<evidence type="ECO:0000256" key="9">
    <source>
        <dbReference type="ARBA" id="ARBA00023224"/>
    </source>
</evidence>
<feature type="transmembrane region" description="Helical" evidence="10">
    <location>
        <begin position="70"/>
        <end position="86"/>
    </location>
</feature>
<gene>
    <name evidence="11" type="ORF">ABEB36_012597</name>
</gene>
<evidence type="ECO:0000256" key="8">
    <source>
        <dbReference type="ARBA" id="ARBA00023170"/>
    </source>
</evidence>
<keyword evidence="4 10" id="KW-0812">Transmembrane</keyword>
<sequence>MGLLHISTLILQLSGLWPIEDNKSKLKRTFYKIYSNFLLVWLMVYDVFLSLGFIRLIVKTESFERLNRSLFVFLTTIIIIPNMIIFKQKKVGNLCQDIMIYEKAHVLNTKNPELSAVFQAILKQSNFFTIFTLSTCFVGTSTFIGMSLLVLYNTGPSFWKSDAPFMYELYIPFDKQKYSWFIIIVQILTAYSASLVYVTIQTTFYVLFMYGTLRFQILQLKIDKLSIYGGENSFEKLRSLILEHQDIINFIDTLNEKISYAVMSAFMVNSIKLGSGVFSLIDQSSEGLLFPIIYVTLIFGEVYFLGWTCNEIQDQSFRVAERIYAIQWYDKGKDFKVMVEMMMMRAQKPSNIKIGPLGVMTVNTIVSTVQTAYSFITLMLNLH</sequence>
<dbReference type="Pfam" id="PF02949">
    <property type="entry name" value="7tm_6"/>
    <property type="match status" value="1"/>
</dbReference>
<feature type="transmembrane region" description="Helical" evidence="10">
    <location>
        <begin position="178"/>
        <end position="200"/>
    </location>
</feature>
<evidence type="ECO:0000313" key="11">
    <source>
        <dbReference type="EMBL" id="KAL1492105.1"/>
    </source>
</evidence>
<keyword evidence="9 10" id="KW-0807">Transducer</keyword>
<reference evidence="11 12" key="1">
    <citation type="submission" date="2024-05" db="EMBL/GenBank/DDBJ databases">
        <title>Genetic variation in Jamaican populations of the coffee berry borer (Hypothenemus hampei).</title>
        <authorList>
            <person name="Errbii M."/>
            <person name="Myrie A."/>
        </authorList>
    </citation>
    <scope>NUCLEOTIDE SEQUENCE [LARGE SCALE GENOMIC DNA]</scope>
    <source>
        <strain evidence="11">JA-Hopewell-2020-01-JO</strain>
        <tissue evidence="11">Whole body</tissue>
    </source>
</reference>
<dbReference type="EMBL" id="JBDJPC010000009">
    <property type="protein sequence ID" value="KAL1492105.1"/>
    <property type="molecule type" value="Genomic_DNA"/>
</dbReference>
<dbReference type="PANTHER" id="PTHR21137">
    <property type="entry name" value="ODORANT RECEPTOR"/>
    <property type="match status" value="1"/>
</dbReference>
<proteinExistence type="inferred from homology"/>
<keyword evidence="12" id="KW-1185">Reference proteome</keyword>
<evidence type="ECO:0000256" key="6">
    <source>
        <dbReference type="ARBA" id="ARBA00022989"/>
    </source>
</evidence>
<evidence type="ECO:0000256" key="5">
    <source>
        <dbReference type="ARBA" id="ARBA00022725"/>
    </source>
</evidence>
<keyword evidence="5 10" id="KW-0552">Olfaction</keyword>
<accession>A0ABD1EBW2</accession>
<keyword evidence="3 10" id="KW-0716">Sensory transduction</keyword>
<feature type="transmembrane region" description="Helical" evidence="10">
    <location>
        <begin position="288"/>
        <end position="307"/>
    </location>
</feature>
<protein>
    <recommendedName>
        <fullName evidence="10">Odorant receptor</fullName>
    </recommendedName>
</protein>
<dbReference type="InterPro" id="IPR004117">
    <property type="entry name" value="7tm6_olfct_rcpt"/>
</dbReference>
<feature type="transmembrane region" description="Helical" evidence="10">
    <location>
        <begin position="34"/>
        <end position="58"/>
    </location>
</feature>
<comment type="caution">
    <text evidence="10">Lacks conserved residue(s) required for the propagation of feature annotation.</text>
</comment>
<comment type="similarity">
    <text evidence="10">Belongs to the insect chemoreceptor superfamily. Heteromeric odorant receptor channel (TC 1.A.69) family.</text>
</comment>
<dbReference type="AlphaFoldDB" id="A0ABD1EBW2"/>
<name>A0ABD1EBW2_HYPHA</name>
<dbReference type="GO" id="GO:0005886">
    <property type="term" value="C:plasma membrane"/>
    <property type="evidence" value="ECO:0007669"/>
    <property type="project" value="UniProtKB-SubCell"/>
</dbReference>
<evidence type="ECO:0000256" key="7">
    <source>
        <dbReference type="ARBA" id="ARBA00023136"/>
    </source>
</evidence>
<dbReference type="GO" id="GO:0007608">
    <property type="term" value="P:sensory perception of smell"/>
    <property type="evidence" value="ECO:0007669"/>
    <property type="project" value="UniProtKB-KW"/>
</dbReference>
<dbReference type="GO" id="GO:0007165">
    <property type="term" value="P:signal transduction"/>
    <property type="evidence" value="ECO:0007669"/>
    <property type="project" value="UniProtKB-KW"/>
</dbReference>
<feature type="transmembrane region" description="Helical" evidence="10">
    <location>
        <begin position="258"/>
        <end position="281"/>
    </location>
</feature>
<keyword evidence="2" id="KW-1003">Cell membrane</keyword>
<keyword evidence="7 10" id="KW-0472">Membrane</keyword>
<organism evidence="11 12">
    <name type="scientific">Hypothenemus hampei</name>
    <name type="common">Coffee berry borer</name>
    <dbReference type="NCBI Taxonomy" id="57062"/>
    <lineage>
        <taxon>Eukaryota</taxon>
        <taxon>Metazoa</taxon>
        <taxon>Ecdysozoa</taxon>
        <taxon>Arthropoda</taxon>
        <taxon>Hexapoda</taxon>
        <taxon>Insecta</taxon>
        <taxon>Pterygota</taxon>
        <taxon>Neoptera</taxon>
        <taxon>Endopterygota</taxon>
        <taxon>Coleoptera</taxon>
        <taxon>Polyphaga</taxon>
        <taxon>Cucujiformia</taxon>
        <taxon>Curculionidae</taxon>
        <taxon>Scolytinae</taxon>
        <taxon>Hypothenemus</taxon>
    </lineage>
</organism>
<comment type="subcellular location">
    <subcellularLocation>
        <location evidence="1 10">Cell membrane</location>
        <topology evidence="1 10">Multi-pass membrane protein</topology>
    </subcellularLocation>
</comment>
<evidence type="ECO:0000313" key="12">
    <source>
        <dbReference type="Proteomes" id="UP001566132"/>
    </source>
</evidence>
<evidence type="ECO:0000256" key="4">
    <source>
        <dbReference type="ARBA" id="ARBA00022692"/>
    </source>
</evidence>
<keyword evidence="8 10" id="KW-0675">Receptor</keyword>